<evidence type="ECO:0000313" key="4">
    <source>
        <dbReference type="Proteomes" id="UP001596417"/>
    </source>
</evidence>
<dbReference type="Pfam" id="PF22725">
    <property type="entry name" value="GFO_IDH_MocA_C3"/>
    <property type="match status" value="1"/>
</dbReference>
<dbReference type="InterPro" id="IPR036291">
    <property type="entry name" value="NAD(P)-bd_dom_sf"/>
</dbReference>
<dbReference type="Proteomes" id="UP001596417">
    <property type="component" value="Unassembled WGS sequence"/>
</dbReference>
<dbReference type="Gene3D" id="3.30.360.10">
    <property type="entry name" value="Dihydrodipicolinate Reductase, domain 2"/>
    <property type="match status" value="1"/>
</dbReference>
<reference evidence="3 4" key="1">
    <citation type="journal article" date="2019" name="Int. J. Syst. Evol. Microbiol.">
        <title>The Global Catalogue of Microorganisms (GCM) 10K type strain sequencing project: providing services to taxonomists for standard genome sequencing and annotation.</title>
        <authorList>
            <consortium name="The Broad Institute Genomics Platform"/>
            <consortium name="The Broad Institute Genome Sequencing Center for Infectious Disease"/>
            <person name="Wu L."/>
            <person name="Ma J."/>
        </authorList>
    </citation>
    <scope>NUCLEOTIDE SEQUENCE [LARGE SCALE GENOMIC DNA]</scope>
    <source>
        <strain evidence="3 4">RDMS1</strain>
    </source>
</reference>
<gene>
    <name evidence="3" type="ORF">ACFQL7_08885</name>
</gene>
<comment type="caution">
    <text evidence="3">The sequence shown here is derived from an EMBL/GenBank/DDBJ whole genome shotgun (WGS) entry which is preliminary data.</text>
</comment>
<dbReference type="InterPro" id="IPR051450">
    <property type="entry name" value="Gfo/Idh/MocA_Oxidoreductases"/>
</dbReference>
<evidence type="ECO:0000259" key="2">
    <source>
        <dbReference type="Pfam" id="PF22725"/>
    </source>
</evidence>
<name>A0ABD5YTY2_9EURY</name>
<dbReference type="Gene3D" id="3.40.50.720">
    <property type="entry name" value="NAD(P)-binding Rossmann-like Domain"/>
    <property type="match status" value="1"/>
</dbReference>
<feature type="domain" description="GFO/IDH/MocA-like oxidoreductase" evidence="2">
    <location>
        <begin position="133"/>
        <end position="272"/>
    </location>
</feature>
<dbReference type="PANTHER" id="PTHR43377:SF1">
    <property type="entry name" value="BILIVERDIN REDUCTASE A"/>
    <property type="match status" value="1"/>
</dbReference>
<dbReference type="EMBL" id="JBHTAX010000001">
    <property type="protein sequence ID" value="MFC7189960.1"/>
    <property type="molecule type" value="Genomic_DNA"/>
</dbReference>
<keyword evidence="4" id="KW-1185">Reference proteome</keyword>
<dbReference type="SUPFAM" id="SSF55347">
    <property type="entry name" value="Glyceraldehyde-3-phosphate dehydrogenase-like, C-terminal domain"/>
    <property type="match status" value="1"/>
</dbReference>
<dbReference type="Pfam" id="PF01408">
    <property type="entry name" value="GFO_IDH_MocA"/>
    <property type="match status" value="1"/>
</dbReference>
<evidence type="ECO:0000259" key="1">
    <source>
        <dbReference type="Pfam" id="PF01408"/>
    </source>
</evidence>
<feature type="domain" description="Gfo/Idh/MocA-like oxidoreductase N-terminal" evidence="1">
    <location>
        <begin position="6"/>
        <end position="122"/>
    </location>
</feature>
<dbReference type="RefSeq" id="WP_264554665.1">
    <property type="nucleotide sequence ID" value="NZ_CP109979.1"/>
</dbReference>
<accession>A0ABD5YTY2</accession>
<dbReference type="InterPro" id="IPR000683">
    <property type="entry name" value="Gfo/Idh/MocA-like_OxRdtase_N"/>
</dbReference>
<evidence type="ECO:0000313" key="3">
    <source>
        <dbReference type="EMBL" id="MFC7189960.1"/>
    </source>
</evidence>
<dbReference type="InterPro" id="IPR055170">
    <property type="entry name" value="GFO_IDH_MocA-like_dom"/>
</dbReference>
<dbReference type="SUPFAM" id="SSF51735">
    <property type="entry name" value="NAD(P)-binding Rossmann-fold domains"/>
    <property type="match status" value="1"/>
</dbReference>
<dbReference type="GeneID" id="76199528"/>
<protein>
    <submittedName>
        <fullName evidence="3">Gfo/Idh/MocA family protein</fullName>
    </submittedName>
</protein>
<organism evidence="3 4">
    <name type="scientific">Halocatena marina</name>
    <dbReference type="NCBI Taxonomy" id="2934937"/>
    <lineage>
        <taxon>Archaea</taxon>
        <taxon>Methanobacteriati</taxon>
        <taxon>Methanobacteriota</taxon>
        <taxon>Stenosarchaea group</taxon>
        <taxon>Halobacteria</taxon>
        <taxon>Halobacteriales</taxon>
        <taxon>Natronomonadaceae</taxon>
        <taxon>Halocatena</taxon>
    </lineage>
</organism>
<sequence>MIKQARVGIVGLGSMGQRHADLIRNTGHGVVIAGADIAQTAREEFEQRYGITAYSSHDELYEKESLDAVIVTTPNKFHETAVVAAFEQNINVLVEKPLAHTLDSARQIAKAAEASDAFGTVGFHSRFMPSATALRAYVERGDLGNITHTETNYVRRRGVPGRGTWFTSKEMAGGGALIDIGVHVIDLTLYLLGYPDITHVSGTTRQEFGNREEYNYLHMWGEDTSDGSDFDVEDSVTATLQTAQNQTISLDIAWANNGRYKRDISLRGTDAGATFDTKNGDLTLHESRHVGVDHHVDLEITTDSPDSKQEQTDRFLSAVQTGEPLEINTIDEALTVQRVVEAIYQSSEHNGHPICLKEGTEINAIEEPIMLG</sequence>
<dbReference type="AlphaFoldDB" id="A0ABD5YTY2"/>
<dbReference type="PANTHER" id="PTHR43377">
    <property type="entry name" value="BILIVERDIN REDUCTASE A"/>
    <property type="match status" value="1"/>
</dbReference>
<proteinExistence type="predicted"/>